<evidence type="ECO:0000256" key="1">
    <source>
        <dbReference type="SAM" id="MobiDB-lite"/>
    </source>
</evidence>
<protein>
    <submittedName>
        <fullName evidence="2">Uncharacterized protein</fullName>
    </submittedName>
</protein>
<evidence type="ECO:0000313" key="2">
    <source>
        <dbReference type="EMBL" id="KAG9237350.1"/>
    </source>
</evidence>
<proteinExistence type="predicted"/>
<dbReference type="Proteomes" id="UP000824998">
    <property type="component" value="Unassembled WGS sequence"/>
</dbReference>
<evidence type="ECO:0000313" key="3">
    <source>
        <dbReference type="Proteomes" id="UP000824998"/>
    </source>
</evidence>
<name>A0A9P7YQE3_9HELO</name>
<gene>
    <name evidence="2" type="ORF">BJ875DRAFT_453973</name>
</gene>
<sequence>MAPPWRSTAVSYVVQGLALPTFWRVPIACVTSGDHLHRCCPTGEVVDTGLPKRTEGPAFRLGGVCAKIEPRPPLPSPPSDGEQKHTWAEEARMAGRDMP</sequence>
<comment type="caution">
    <text evidence="2">The sequence shown here is derived from an EMBL/GenBank/DDBJ whole genome shotgun (WGS) entry which is preliminary data.</text>
</comment>
<dbReference type="AlphaFoldDB" id="A0A9P7YQE3"/>
<organism evidence="2 3">
    <name type="scientific">Amylocarpus encephaloides</name>
    <dbReference type="NCBI Taxonomy" id="45428"/>
    <lineage>
        <taxon>Eukaryota</taxon>
        <taxon>Fungi</taxon>
        <taxon>Dikarya</taxon>
        <taxon>Ascomycota</taxon>
        <taxon>Pezizomycotina</taxon>
        <taxon>Leotiomycetes</taxon>
        <taxon>Helotiales</taxon>
        <taxon>Helotiales incertae sedis</taxon>
        <taxon>Amylocarpus</taxon>
    </lineage>
</organism>
<feature type="region of interest" description="Disordered" evidence="1">
    <location>
        <begin position="69"/>
        <end position="99"/>
    </location>
</feature>
<accession>A0A9P7YQE3</accession>
<reference evidence="2" key="1">
    <citation type="journal article" date="2021" name="IMA Fungus">
        <title>Genomic characterization of three marine fungi, including Emericellopsis atlantica sp. nov. with signatures of a generalist lifestyle and marine biomass degradation.</title>
        <authorList>
            <person name="Hagestad O.C."/>
            <person name="Hou L."/>
            <person name="Andersen J.H."/>
            <person name="Hansen E.H."/>
            <person name="Altermark B."/>
            <person name="Li C."/>
            <person name="Kuhnert E."/>
            <person name="Cox R.J."/>
            <person name="Crous P.W."/>
            <person name="Spatafora J.W."/>
            <person name="Lail K."/>
            <person name="Amirebrahimi M."/>
            <person name="Lipzen A."/>
            <person name="Pangilinan J."/>
            <person name="Andreopoulos W."/>
            <person name="Hayes R.D."/>
            <person name="Ng V."/>
            <person name="Grigoriev I.V."/>
            <person name="Jackson S.A."/>
            <person name="Sutton T.D.S."/>
            <person name="Dobson A.D.W."/>
            <person name="Rama T."/>
        </authorList>
    </citation>
    <scope>NUCLEOTIDE SEQUENCE</scope>
    <source>
        <strain evidence="2">TRa018bII</strain>
    </source>
</reference>
<dbReference type="EMBL" id="MU251388">
    <property type="protein sequence ID" value="KAG9237350.1"/>
    <property type="molecule type" value="Genomic_DNA"/>
</dbReference>
<keyword evidence="3" id="KW-1185">Reference proteome</keyword>
<feature type="compositionally biased region" description="Basic and acidic residues" evidence="1">
    <location>
        <begin position="81"/>
        <end position="99"/>
    </location>
</feature>